<gene>
    <name evidence="7" type="primary">lgt</name>
    <name evidence="8" type="ORF">ATO7_10082</name>
</gene>
<evidence type="ECO:0000256" key="6">
    <source>
        <dbReference type="ARBA" id="ARBA00023136"/>
    </source>
</evidence>
<comment type="function">
    <text evidence="7">Catalyzes the transfer of the diacylglyceryl group from phosphatidylglycerol to the sulfhydryl group of the N-terminal cysteine of a prolipoprotein, the first step in the formation of mature lipoproteins.</text>
</comment>
<evidence type="ECO:0000256" key="5">
    <source>
        <dbReference type="ARBA" id="ARBA00022989"/>
    </source>
</evidence>
<dbReference type="Proteomes" id="UP000192342">
    <property type="component" value="Unassembled WGS sequence"/>
</dbReference>
<dbReference type="AlphaFoldDB" id="A0A1Y1SFS2"/>
<comment type="pathway">
    <text evidence="7">Protein modification; lipoprotein biosynthesis (diacylglyceryl transfer).</text>
</comment>
<keyword evidence="6 7" id="KW-0472">Membrane</keyword>
<dbReference type="GO" id="GO:0042158">
    <property type="term" value="P:lipoprotein biosynthetic process"/>
    <property type="evidence" value="ECO:0007669"/>
    <property type="project" value="UniProtKB-UniRule"/>
</dbReference>
<evidence type="ECO:0000256" key="7">
    <source>
        <dbReference type="HAMAP-Rule" id="MF_01147"/>
    </source>
</evidence>
<keyword evidence="3 7" id="KW-0808">Transferase</keyword>
<dbReference type="GO" id="GO:0005886">
    <property type="term" value="C:plasma membrane"/>
    <property type="evidence" value="ECO:0007669"/>
    <property type="project" value="UniProtKB-SubCell"/>
</dbReference>
<keyword evidence="5 7" id="KW-1133">Transmembrane helix</keyword>
<evidence type="ECO:0000256" key="2">
    <source>
        <dbReference type="ARBA" id="ARBA00022475"/>
    </source>
</evidence>
<proteinExistence type="inferred from homology"/>
<evidence type="ECO:0000313" key="8">
    <source>
        <dbReference type="EMBL" id="ORE87382.1"/>
    </source>
</evidence>
<dbReference type="GO" id="GO:0008961">
    <property type="term" value="F:phosphatidylglycerol-prolipoprotein diacylglyceryl transferase activity"/>
    <property type="evidence" value="ECO:0007669"/>
    <property type="project" value="UniProtKB-UniRule"/>
</dbReference>
<comment type="caution">
    <text evidence="8">The sequence shown here is derived from an EMBL/GenBank/DDBJ whole genome shotgun (WGS) entry which is preliminary data.</text>
</comment>
<evidence type="ECO:0000256" key="3">
    <source>
        <dbReference type="ARBA" id="ARBA00022679"/>
    </source>
</evidence>
<keyword evidence="2 7" id="KW-1003">Cell membrane</keyword>
<feature type="transmembrane region" description="Helical" evidence="7">
    <location>
        <begin position="233"/>
        <end position="261"/>
    </location>
</feature>
<dbReference type="OrthoDB" id="871140at2"/>
<dbReference type="RefSeq" id="WP_083561622.1">
    <property type="nucleotide sequence ID" value="NZ_AQQV01000002.1"/>
</dbReference>
<evidence type="ECO:0000256" key="1">
    <source>
        <dbReference type="ARBA" id="ARBA00007150"/>
    </source>
</evidence>
<reference evidence="8 9" key="1">
    <citation type="submission" date="2013-04" db="EMBL/GenBank/DDBJ databases">
        <title>Oceanococcus atlanticus 22II-S10r2 Genome Sequencing.</title>
        <authorList>
            <person name="Lai Q."/>
            <person name="Li G."/>
            <person name="Shao Z."/>
        </authorList>
    </citation>
    <scope>NUCLEOTIDE SEQUENCE [LARGE SCALE GENOMIC DNA]</scope>
    <source>
        <strain evidence="8 9">22II-S10r2</strain>
    </source>
</reference>
<feature type="transmembrane region" description="Helical" evidence="7">
    <location>
        <begin position="90"/>
        <end position="114"/>
    </location>
</feature>
<dbReference type="EC" id="2.5.1.145" evidence="7"/>
<feature type="binding site" evidence="7">
    <location>
        <position position="142"/>
    </location>
    <ligand>
        <name>a 1,2-diacyl-sn-glycero-3-phospho-(1'-sn-glycerol)</name>
        <dbReference type="ChEBI" id="CHEBI:64716"/>
    </ligand>
</feature>
<evidence type="ECO:0000313" key="9">
    <source>
        <dbReference type="Proteomes" id="UP000192342"/>
    </source>
</evidence>
<accession>A0A1Y1SFS2</accession>
<dbReference type="PANTHER" id="PTHR30589">
    <property type="entry name" value="PROLIPOPROTEIN DIACYLGLYCERYL TRANSFERASE"/>
    <property type="match status" value="1"/>
</dbReference>
<feature type="transmembrane region" description="Helical" evidence="7">
    <location>
        <begin position="179"/>
        <end position="196"/>
    </location>
</feature>
<feature type="transmembrane region" description="Helical" evidence="7">
    <location>
        <begin position="20"/>
        <end position="38"/>
    </location>
</feature>
<dbReference type="Pfam" id="PF01790">
    <property type="entry name" value="LGT"/>
    <property type="match status" value="1"/>
</dbReference>
<dbReference type="NCBIfam" id="TIGR00544">
    <property type="entry name" value="lgt"/>
    <property type="match status" value="1"/>
</dbReference>
<dbReference type="PANTHER" id="PTHR30589:SF0">
    <property type="entry name" value="PHOSPHATIDYLGLYCEROL--PROLIPOPROTEIN DIACYLGLYCERYL TRANSFERASE"/>
    <property type="match status" value="1"/>
</dbReference>
<keyword evidence="4 7" id="KW-0812">Transmembrane</keyword>
<keyword evidence="9" id="KW-1185">Reference proteome</keyword>
<organism evidence="8 9">
    <name type="scientific">Oceanococcus atlanticus</name>
    <dbReference type="NCBI Taxonomy" id="1317117"/>
    <lineage>
        <taxon>Bacteria</taxon>
        <taxon>Pseudomonadati</taxon>
        <taxon>Pseudomonadota</taxon>
        <taxon>Gammaproteobacteria</taxon>
        <taxon>Chromatiales</taxon>
        <taxon>Oceanococcaceae</taxon>
        <taxon>Oceanococcus</taxon>
    </lineage>
</organism>
<dbReference type="UniPathway" id="UPA00664"/>
<keyword evidence="8" id="KW-0328">Glycosyltransferase</keyword>
<comment type="catalytic activity">
    <reaction evidence="7">
        <text>L-cysteinyl-[prolipoprotein] + a 1,2-diacyl-sn-glycero-3-phospho-(1'-sn-glycerol) = an S-1,2-diacyl-sn-glyceryl-L-cysteinyl-[prolipoprotein] + sn-glycerol 1-phosphate + H(+)</text>
        <dbReference type="Rhea" id="RHEA:56712"/>
        <dbReference type="Rhea" id="RHEA-COMP:14679"/>
        <dbReference type="Rhea" id="RHEA-COMP:14680"/>
        <dbReference type="ChEBI" id="CHEBI:15378"/>
        <dbReference type="ChEBI" id="CHEBI:29950"/>
        <dbReference type="ChEBI" id="CHEBI:57685"/>
        <dbReference type="ChEBI" id="CHEBI:64716"/>
        <dbReference type="ChEBI" id="CHEBI:140658"/>
        <dbReference type="EC" id="2.5.1.145"/>
    </reaction>
</comment>
<comment type="subcellular location">
    <subcellularLocation>
        <location evidence="7">Cell membrane</location>
        <topology evidence="7">Multi-pass membrane protein</topology>
    </subcellularLocation>
</comment>
<evidence type="ECO:0000256" key="4">
    <source>
        <dbReference type="ARBA" id="ARBA00022692"/>
    </source>
</evidence>
<dbReference type="InterPro" id="IPR001640">
    <property type="entry name" value="Lgt"/>
</dbReference>
<comment type="similarity">
    <text evidence="1 7">Belongs to the Lgt family.</text>
</comment>
<feature type="transmembrane region" description="Helical" evidence="7">
    <location>
        <begin position="203"/>
        <end position="221"/>
    </location>
</feature>
<dbReference type="STRING" id="1317117.ATO7_10082"/>
<name>A0A1Y1SFS2_9GAMM</name>
<dbReference type="HAMAP" id="MF_01147">
    <property type="entry name" value="Lgt"/>
    <property type="match status" value="1"/>
</dbReference>
<dbReference type="PROSITE" id="PS01311">
    <property type="entry name" value="LGT"/>
    <property type="match status" value="1"/>
</dbReference>
<sequence length="267" mass="30119">MLTHPNFDPVAIAIGPLQIHWYGLSYLAGFALFWLIQVQRLKLPHVAAARWTRDEISDVLFTGILGVILGGRVGYVLFYDFSAFLADPMYLLRIWEGGMSFHGGLIGVLLAEFWHAHKYRRRWWEVMDFIAVAVPVGLLTGRIGNFINGELWGRVTEVPWGMVFPHAGAGPLPRHPSQLYEAGLEGLALLLILLWFARKPRPVMAASGLFLIGYGVARTFVEFFRTPDAHIGFLYGGWLTMGMILSAPMWLSGMAIMIWAYRRNGER</sequence>
<protein>
    <recommendedName>
        <fullName evidence="7">Phosphatidylglycerol--prolipoprotein diacylglyceryl transferase</fullName>
        <ecNumber evidence="7">2.5.1.145</ecNumber>
    </recommendedName>
</protein>
<feature type="transmembrane region" description="Helical" evidence="7">
    <location>
        <begin position="59"/>
        <end position="78"/>
    </location>
</feature>
<feature type="transmembrane region" description="Helical" evidence="7">
    <location>
        <begin position="126"/>
        <end position="147"/>
    </location>
</feature>
<dbReference type="EMBL" id="AQQV01000002">
    <property type="protein sequence ID" value="ORE87382.1"/>
    <property type="molecule type" value="Genomic_DNA"/>
</dbReference>
<keyword evidence="8" id="KW-0449">Lipoprotein</keyword>